<reference evidence="6" key="1">
    <citation type="submission" date="2016-10" db="EMBL/GenBank/DDBJ databases">
        <authorList>
            <person name="Varghese N."/>
            <person name="Submissions S."/>
        </authorList>
    </citation>
    <scope>NUCLEOTIDE SEQUENCE [LARGE SCALE GENOMIC DNA]</scope>
    <source>
        <strain evidence="6">DSM 25811 / CCM 8410 / LMG 26954 / E90</strain>
    </source>
</reference>
<dbReference type="InterPro" id="IPR018062">
    <property type="entry name" value="HTH_AraC-typ_CS"/>
</dbReference>
<dbReference type="Pfam" id="PF12833">
    <property type="entry name" value="HTH_18"/>
    <property type="match status" value="1"/>
</dbReference>
<evidence type="ECO:0000313" key="6">
    <source>
        <dbReference type="Proteomes" id="UP000198757"/>
    </source>
</evidence>
<dbReference type="InterPro" id="IPR050204">
    <property type="entry name" value="AraC_XylS_family_regulators"/>
</dbReference>
<dbReference type="Gene3D" id="1.10.10.60">
    <property type="entry name" value="Homeodomain-like"/>
    <property type="match status" value="2"/>
</dbReference>
<evidence type="ECO:0000256" key="2">
    <source>
        <dbReference type="ARBA" id="ARBA00023125"/>
    </source>
</evidence>
<dbReference type="GO" id="GO:0043565">
    <property type="term" value="F:sequence-specific DNA binding"/>
    <property type="evidence" value="ECO:0007669"/>
    <property type="project" value="InterPro"/>
</dbReference>
<protein>
    <submittedName>
        <fullName evidence="5">AraC-type DNA-binding protein</fullName>
    </submittedName>
</protein>
<keyword evidence="1" id="KW-0805">Transcription regulation</keyword>
<dbReference type="STRING" id="1285928.SAMN04487894_105320"/>
<name>A0A1G6RLM1_NIADE</name>
<feature type="domain" description="HTH araC/xylS-type" evidence="4">
    <location>
        <begin position="185"/>
        <end position="283"/>
    </location>
</feature>
<dbReference type="GO" id="GO:0003700">
    <property type="term" value="F:DNA-binding transcription factor activity"/>
    <property type="evidence" value="ECO:0007669"/>
    <property type="project" value="InterPro"/>
</dbReference>
<dbReference type="OrthoDB" id="745435at2"/>
<dbReference type="EMBL" id="FMZO01000005">
    <property type="protein sequence ID" value="SDD05303.1"/>
    <property type="molecule type" value="Genomic_DNA"/>
</dbReference>
<evidence type="ECO:0000256" key="3">
    <source>
        <dbReference type="ARBA" id="ARBA00023163"/>
    </source>
</evidence>
<dbReference type="PROSITE" id="PS00041">
    <property type="entry name" value="HTH_ARAC_FAMILY_1"/>
    <property type="match status" value="1"/>
</dbReference>
<dbReference type="RefSeq" id="WP_090390282.1">
    <property type="nucleotide sequence ID" value="NZ_FMZO01000005.1"/>
</dbReference>
<dbReference type="SUPFAM" id="SSF46689">
    <property type="entry name" value="Homeodomain-like"/>
    <property type="match status" value="2"/>
</dbReference>
<dbReference type="PANTHER" id="PTHR46796">
    <property type="entry name" value="HTH-TYPE TRANSCRIPTIONAL ACTIVATOR RHAS-RELATED"/>
    <property type="match status" value="1"/>
</dbReference>
<evidence type="ECO:0000259" key="4">
    <source>
        <dbReference type="PROSITE" id="PS01124"/>
    </source>
</evidence>
<keyword evidence="2 5" id="KW-0238">DNA-binding</keyword>
<dbReference type="PROSITE" id="PS01124">
    <property type="entry name" value="HTH_ARAC_FAMILY_2"/>
    <property type="match status" value="1"/>
</dbReference>
<dbReference type="Proteomes" id="UP000198757">
    <property type="component" value="Unassembled WGS sequence"/>
</dbReference>
<dbReference type="InterPro" id="IPR018060">
    <property type="entry name" value="HTH_AraC"/>
</dbReference>
<keyword evidence="6" id="KW-1185">Reference proteome</keyword>
<organism evidence="5 6">
    <name type="scientific">Niabella drilacis (strain DSM 25811 / CCM 8410 / CCUG 62505 / LMG 26954 / E90)</name>
    <dbReference type="NCBI Taxonomy" id="1285928"/>
    <lineage>
        <taxon>Bacteria</taxon>
        <taxon>Pseudomonadati</taxon>
        <taxon>Bacteroidota</taxon>
        <taxon>Chitinophagia</taxon>
        <taxon>Chitinophagales</taxon>
        <taxon>Chitinophagaceae</taxon>
        <taxon>Niabella</taxon>
    </lineage>
</organism>
<evidence type="ECO:0000313" key="5">
    <source>
        <dbReference type="EMBL" id="SDD05303.1"/>
    </source>
</evidence>
<dbReference type="SMART" id="SM00342">
    <property type="entry name" value="HTH_ARAC"/>
    <property type="match status" value="1"/>
</dbReference>
<evidence type="ECO:0000256" key="1">
    <source>
        <dbReference type="ARBA" id="ARBA00023015"/>
    </source>
</evidence>
<dbReference type="InterPro" id="IPR009057">
    <property type="entry name" value="Homeodomain-like_sf"/>
</dbReference>
<dbReference type="AlphaFoldDB" id="A0A1G6RLM1"/>
<keyword evidence="3" id="KW-0804">Transcription</keyword>
<sequence>MKIWYEHFSFPHDQSFSIKSELPDMKKDTVLKSHPHFEMALIENCSGRRFLGGHVEDFYDTDLVLMGAHLPHCWQYHKTVDPDMPGHVIVVHFSPDFLGKDFLKKPEAGPLTQLFANAAGGIRFAGETMAKVKEILQTMLFEKELPRVILMLQLLDTLARSGSYTLLNPAGFNIGKKAGEVQTMSTIFDYILKNFLEPVSLEEVAALVPMSVPAFCRFFKAKTGKTMKGLLKELRIGHAVKLLLEGRLNVSETCYQCGYSSLSNFNKHFRELQGMSPREFTKRYFVAAYEPGMLSWGEIWKYESMRIKSRCQA</sequence>
<gene>
    <name evidence="5" type="ORF">SAMN04487894_105320</name>
</gene>
<accession>A0A1G6RLM1</accession>
<proteinExistence type="predicted"/>